<keyword evidence="3" id="KW-0482">Metalloprotease</keyword>
<dbReference type="Proteomes" id="UP000295706">
    <property type="component" value="Unassembled WGS sequence"/>
</dbReference>
<dbReference type="GO" id="GO:0080120">
    <property type="term" value="P:CAAX-box protein maturation"/>
    <property type="evidence" value="ECO:0007669"/>
    <property type="project" value="UniProtKB-ARBA"/>
</dbReference>
<comment type="caution">
    <text evidence="3">The sequence shown here is derived from an EMBL/GenBank/DDBJ whole genome shotgun (WGS) entry which is preliminary data.</text>
</comment>
<dbReference type="GO" id="GO:0004175">
    <property type="term" value="F:endopeptidase activity"/>
    <property type="evidence" value="ECO:0007669"/>
    <property type="project" value="UniProtKB-ARBA"/>
</dbReference>
<dbReference type="Pfam" id="PF02517">
    <property type="entry name" value="Rce1-like"/>
    <property type="match status" value="1"/>
</dbReference>
<accession>A0A4R4K4M4</accession>
<evidence type="ECO:0000313" key="3">
    <source>
        <dbReference type="EMBL" id="TDB62320.1"/>
    </source>
</evidence>
<sequence>MASKSKNLSYFNLFFSFNEIIGDIFPLLADYLGYANAFESFKLGSFQEDLFVSVSIAPLIETFLAQYLPFVILRRYTQDLILIYVLSATLFAVGHTYSNWYMIATFVIGFIFIGLFAVLSKKGKYIAFWGVTGVHALSNLIAVIYQWYWQ</sequence>
<keyword evidence="3" id="KW-0378">Hydrolase</keyword>
<keyword evidence="1" id="KW-1133">Transmembrane helix</keyword>
<feature type="transmembrane region" description="Helical" evidence="1">
    <location>
        <begin position="80"/>
        <end position="97"/>
    </location>
</feature>
<feature type="transmembrane region" description="Helical" evidence="1">
    <location>
        <begin position="126"/>
        <end position="148"/>
    </location>
</feature>
<dbReference type="InterPro" id="IPR003675">
    <property type="entry name" value="Rce1/LyrA-like_dom"/>
</dbReference>
<reference evidence="3 4" key="1">
    <citation type="submission" date="2019-02" db="EMBL/GenBank/DDBJ databases">
        <title>Arundinibacter roseus gen. nov., sp. nov., a new member of the family Cytophagaceae.</title>
        <authorList>
            <person name="Szuroczki S."/>
            <person name="Khayer B."/>
            <person name="Sproer C."/>
            <person name="Toumi M."/>
            <person name="Szabo A."/>
            <person name="Felfoldi T."/>
            <person name="Schumann P."/>
            <person name="Toth E."/>
        </authorList>
    </citation>
    <scope>NUCLEOTIDE SEQUENCE [LARGE SCALE GENOMIC DNA]</scope>
    <source>
        <strain evidence="3 4">DMA-k-7a</strain>
    </source>
</reference>
<evidence type="ECO:0000313" key="4">
    <source>
        <dbReference type="Proteomes" id="UP000295706"/>
    </source>
</evidence>
<keyword evidence="3" id="KW-0645">Protease</keyword>
<dbReference type="OrthoDB" id="840219at2"/>
<feature type="domain" description="CAAX prenyl protease 2/Lysostaphin resistance protein A-like" evidence="2">
    <location>
        <begin position="50"/>
        <end position="141"/>
    </location>
</feature>
<keyword evidence="1" id="KW-0472">Membrane</keyword>
<dbReference type="RefSeq" id="WP_132120331.1">
    <property type="nucleotide sequence ID" value="NZ_SMJU01000012.1"/>
</dbReference>
<protein>
    <submittedName>
        <fullName evidence="3">CPBP family intramembrane metalloprotease</fullName>
    </submittedName>
</protein>
<proteinExistence type="predicted"/>
<keyword evidence="4" id="KW-1185">Reference proteome</keyword>
<keyword evidence="1" id="KW-0812">Transmembrane</keyword>
<name>A0A4R4K4M4_9BACT</name>
<evidence type="ECO:0000256" key="1">
    <source>
        <dbReference type="SAM" id="Phobius"/>
    </source>
</evidence>
<evidence type="ECO:0000259" key="2">
    <source>
        <dbReference type="Pfam" id="PF02517"/>
    </source>
</evidence>
<dbReference type="GO" id="GO:0006508">
    <property type="term" value="P:proteolysis"/>
    <property type="evidence" value="ECO:0007669"/>
    <property type="project" value="UniProtKB-KW"/>
</dbReference>
<organism evidence="3 4">
    <name type="scientific">Arundinibacter roseus</name>
    <dbReference type="NCBI Taxonomy" id="2070510"/>
    <lineage>
        <taxon>Bacteria</taxon>
        <taxon>Pseudomonadati</taxon>
        <taxon>Bacteroidota</taxon>
        <taxon>Cytophagia</taxon>
        <taxon>Cytophagales</taxon>
        <taxon>Spirosomataceae</taxon>
        <taxon>Arundinibacter</taxon>
    </lineage>
</organism>
<dbReference type="EMBL" id="SMJU01000012">
    <property type="protein sequence ID" value="TDB62320.1"/>
    <property type="molecule type" value="Genomic_DNA"/>
</dbReference>
<feature type="transmembrane region" description="Helical" evidence="1">
    <location>
        <begin position="50"/>
        <end position="73"/>
    </location>
</feature>
<dbReference type="AlphaFoldDB" id="A0A4R4K4M4"/>
<dbReference type="GO" id="GO:0008237">
    <property type="term" value="F:metallopeptidase activity"/>
    <property type="evidence" value="ECO:0007669"/>
    <property type="project" value="UniProtKB-KW"/>
</dbReference>
<feature type="transmembrane region" description="Helical" evidence="1">
    <location>
        <begin position="103"/>
        <end position="119"/>
    </location>
</feature>
<gene>
    <name evidence="3" type="ORF">EZE20_18230</name>
</gene>